<dbReference type="OrthoDB" id="383923at2157"/>
<evidence type="ECO:0000313" key="3">
    <source>
        <dbReference type="Proteomes" id="UP000019024"/>
    </source>
</evidence>
<dbReference type="GeneID" id="25147548"/>
<sequence>MLIDALRYPTRGADSLTVAGIVVAVAVGYRYTAEFVPSIVAVVPGTVTMAGIVLLVGYLSQVLIDDSQSPPPIDVRSALGAGIKSLGIAIGYLVVPTVVMVTTVLSFVETGGDASNGVPAVFLISSTAALFFFLTSAYALPAALAAATTDGVRAAIDREQVFPALGELSYATGLITGFTLFGIGLIPITTTLGSGDIAGLLSALFGAYLLLVGSRVIHTGYRRATTSK</sequence>
<reference evidence="2 3" key="1">
    <citation type="submission" date="2014-01" db="EMBL/GenBank/DDBJ databases">
        <authorList>
            <consortium name="DOE Joint Genome Institute"/>
            <person name="Anderson I."/>
            <person name="Huntemann M."/>
            <person name="Han J."/>
            <person name="Chen A."/>
            <person name="Kyrpides N."/>
            <person name="Mavromatis K."/>
            <person name="Markowitz V."/>
            <person name="Palaniappan K."/>
            <person name="Ivanova N."/>
            <person name="Schaumberg A."/>
            <person name="Pati A."/>
            <person name="Liolios K."/>
            <person name="Nordberg H.P."/>
            <person name="Cantor M.N."/>
            <person name="Hua S.X."/>
            <person name="Woyke T."/>
        </authorList>
    </citation>
    <scope>NUCLEOTIDE SEQUENCE [LARGE SCALE GENOMIC DNA]</scope>
    <source>
        <strain evidence="2 3">XH-48</strain>
        <plasmid evidence="3">4</plasmid>
    </source>
</reference>
<dbReference type="EMBL" id="CP007058">
    <property type="protein sequence ID" value="AHG02209.1"/>
    <property type="molecule type" value="Genomic_DNA"/>
</dbReference>
<keyword evidence="1" id="KW-0472">Membrane</keyword>
<dbReference type="InterPro" id="IPR025098">
    <property type="entry name" value="DUF4013"/>
</dbReference>
<accession>W0JUG4</accession>
<keyword evidence="1" id="KW-1133">Transmembrane helix</keyword>
<dbReference type="eggNOG" id="arCOG13034">
    <property type="taxonomic scope" value="Archaea"/>
</dbReference>
<feature type="transmembrane region" description="Helical" evidence="1">
    <location>
        <begin position="35"/>
        <end position="59"/>
    </location>
</feature>
<feature type="transmembrane region" description="Helical" evidence="1">
    <location>
        <begin position="12"/>
        <end position="29"/>
    </location>
</feature>
<dbReference type="Pfam" id="PF13197">
    <property type="entry name" value="DUF4013"/>
    <property type="match status" value="1"/>
</dbReference>
<dbReference type="HOGENOM" id="CLU_1212588_0_0_2"/>
<geneLocation type="plasmid" evidence="2">
    <name>unnamed</name>
</geneLocation>
<feature type="transmembrane region" description="Helical" evidence="1">
    <location>
        <begin position="168"/>
        <end position="188"/>
    </location>
</feature>
<evidence type="ECO:0008006" key="4">
    <source>
        <dbReference type="Google" id="ProtNLM"/>
    </source>
</evidence>
<gene>
    <name evidence="2" type="ORF">HALLA_20120</name>
</gene>
<feature type="transmembrane region" description="Helical" evidence="1">
    <location>
        <begin position="86"/>
        <end position="108"/>
    </location>
</feature>
<proteinExistence type="predicted"/>
<evidence type="ECO:0000313" key="2">
    <source>
        <dbReference type="EMBL" id="AHG02209.1"/>
    </source>
</evidence>
<feature type="transmembrane region" description="Helical" evidence="1">
    <location>
        <begin position="200"/>
        <end position="218"/>
    </location>
</feature>
<organism evidence="2 3">
    <name type="scientific">Halostagnicola larsenii XH-48</name>
    <dbReference type="NCBI Taxonomy" id="797299"/>
    <lineage>
        <taxon>Archaea</taxon>
        <taxon>Methanobacteriati</taxon>
        <taxon>Methanobacteriota</taxon>
        <taxon>Stenosarchaea group</taxon>
        <taxon>Halobacteria</taxon>
        <taxon>Halobacteriales</taxon>
        <taxon>Natrialbaceae</taxon>
        <taxon>Halostagnicola</taxon>
    </lineage>
</organism>
<dbReference type="Proteomes" id="UP000019024">
    <property type="component" value="Plasmid unnamed3"/>
</dbReference>
<evidence type="ECO:0000256" key="1">
    <source>
        <dbReference type="SAM" id="Phobius"/>
    </source>
</evidence>
<dbReference type="AlphaFoldDB" id="W0JUG4"/>
<dbReference type="KEGG" id="hlr:HALLA_20120"/>
<keyword evidence="2" id="KW-0614">Plasmid</keyword>
<protein>
    <recommendedName>
        <fullName evidence="4">DUF4013 domain-containing protein</fullName>
    </recommendedName>
</protein>
<feature type="transmembrane region" description="Helical" evidence="1">
    <location>
        <begin position="120"/>
        <end position="147"/>
    </location>
</feature>
<dbReference type="RefSeq" id="WP_049955021.1">
    <property type="nucleotide sequence ID" value="NZ_CP007058.1"/>
</dbReference>
<keyword evidence="3" id="KW-1185">Reference proteome</keyword>
<keyword evidence="1" id="KW-0812">Transmembrane</keyword>
<name>W0JUG4_9EURY</name>